<dbReference type="CDD" id="cd04184">
    <property type="entry name" value="GT2_RfbC_Mx_like"/>
    <property type="match status" value="1"/>
</dbReference>
<accession>A0ABS3LF04</accession>
<evidence type="ECO:0000259" key="1">
    <source>
        <dbReference type="Pfam" id="PF00535"/>
    </source>
</evidence>
<dbReference type="EMBL" id="JAFREM010000031">
    <property type="protein sequence ID" value="MBO1308231.1"/>
    <property type="molecule type" value="Genomic_DNA"/>
</dbReference>
<evidence type="ECO:0000313" key="2">
    <source>
        <dbReference type="EMBL" id="MBO1308231.1"/>
    </source>
</evidence>
<name>A0ABS3LF04_9ENTE</name>
<keyword evidence="3" id="KW-1185">Reference proteome</keyword>
<comment type="caution">
    <text evidence="2">The sequence shown here is derived from an EMBL/GenBank/DDBJ whole genome shotgun (WGS) entry which is preliminary data.</text>
</comment>
<proteinExistence type="predicted"/>
<dbReference type="PANTHER" id="PTHR43179">
    <property type="entry name" value="RHAMNOSYLTRANSFERASE WBBL"/>
    <property type="match status" value="1"/>
</dbReference>
<organism evidence="2 3">
    <name type="scientific">Candidatus Enterococcus moelleringii</name>
    <dbReference type="NCBI Taxonomy" id="2815325"/>
    <lineage>
        <taxon>Bacteria</taxon>
        <taxon>Bacillati</taxon>
        <taxon>Bacillota</taxon>
        <taxon>Bacilli</taxon>
        <taxon>Lactobacillales</taxon>
        <taxon>Enterococcaceae</taxon>
        <taxon>Enterococcus</taxon>
    </lineage>
</organism>
<feature type="domain" description="Glycosyltransferase 2-like" evidence="1">
    <location>
        <begin position="184"/>
        <end position="290"/>
    </location>
</feature>
<gene>
    <name evidence="2" type="ORF">JZO70_18790</name>
</gene>
<dbReference type="PANTHER" id="PTHR43179:SF7">
    <property type="entry name" value="RHAMNOSYLTRANSFERASE WBBL"/>
    <property type="match status" value="1"/>
</dbReference>
<evidence type="ECO:0000313" key="3">
    <source>
        <dbReference type="Proteomes" id="UP000664601"/>
    </source>
</evidence>
<dbReference type="CDD" id="cd04186">
    <property type="entry name" value="GT_2_like_c"/>
    <property type="match status" value="1"/>
</dbReference>
<dbReference type="SUPFAM" id="SSF53448">
    <property type="entry name" value="Nucleotide-diphospho-sugar transferases"/>
    <property type="match status" value="2"/>
</dbReference>
<sequence length="720" mass="82195">MSEKNILICIDTSEYLPSQKKTVLKGWALEEKSKEVPAITVDSENVTDYFVAFQSRSDVAAAHKTSATLEMGFSLEIEVKDANEKIPVLFSVSGEEKTKWIDPKDNVGTEAVRTNQLQSFYRKARKGLGYLKRNGLKSTLRRVKLEQNKQNDESYQQWIIENEQWDQSLISKEINDFTYKPLISILMPVYNVEEKWLTKCIESVQNQFYPNWELCIADDHSTDEAVRPLLEKFQQTDKRIKVVYREENGHISQATNSALEIAEGEFVALLDNDDELAPIALYEVAKCLNVNPGLDLLYSDEDKIDMSGKRFDPAFKPDWSPDLLLGTNYISHLGVYRRSIMNEIGGFRVGYEGSQDYDVVLRFTEKTTSERIAHIPQVLYYWRILPSSTAADQSTKSYAFDAGLKAVQDAIERRGIKAEVTHATGNGLYDVHYEVLKEELVSVIIPTRNGYDDLKRCVDSIVAKTTYPNYEIIVADNGSDQPEMQELYTNYKKQLGDRFIMESIDIPFNYSRINNLAAEKANGKYLLFLNNDTEVITPEWMTKMVSFAQFERVGCVGAKLYYPNETIQHAGVILGMGGAAGHGHHTFPRGDFGYFGKLEINVDYLAVTAACMMIRAKDFSELGGFNEALTVAFNDVDLCLREYERGHDNVWLHGAELYHFESQSRGYENTPEKLERFNMETAYMEETWAKYIENDPYYNPNLTRVGGDFSVRIDKEKAVD</sequence>
<dbReference type="Pfam" id="PF00535">
    <property type="entry name" value="Glycos_transf_2"/>
    <property type="match status" value="2"/>
</dbReference>
<dbReference type="Gene3D" id="3.90.550.10">
    <property type="entry name" value="Spore Coat Polysaccharide Biosynthesis Protein SpsA, Chain A"/>
    <property type="match status" value="2"/>
</dbReference>
<dbReference type="InterPro" id="IPR029044">
    <property type="entry name" value="Nucleotide-diphossugar_trans"/>
</dbReference>
<reference evidence="2 3" key="1">
    <citation type="submission" date="2021-03" db="EMBL/GenBank/DDBJ databases">
        <title>Enterococcal diversity collection.</title>
        <authorList>
            <person name="Gilmore M.S."/>
            <person name="Schwartzman J."/>
            <person name="Van Tyne D."/>
            <person name="Martin M."/>
            <person name="Earl A.M."/>
            <person name="Manson A.L."/>
            <person name="Straub T."/>
            <person name="Salamzade R."/>
            <person name="Saavedra J."/>
            <person name="Lebreton F."/>
            <person name="Prichula J."/>
            <person name="Schaufler K."/>
            <person name="Gaca A."/>
            <person name="Sgardioli B."/>
            <person name="Wagenaar J."/>
            <person name="Strong T."/>
        </authorList>
    </citation>
    <scope>NUCLEOTIDE SEQUENCE [LARGE SCALE GENOMIC DNA]</scope>
    <source>
        <strain evidence="2 3">669A</strain>
    </source>
</reference>
<dbReference type="Proteomes" id="UP000664601">
    <property type="component" value="Unassembled WGS sequence"/>
</dbReference>
<feature type="domain" description="Glycosyltransferase 2-like" evidence="1">
    <location>
        <begin position="442"/>
        <end position="621"/>
    </location>
</feature>
<dbReference type="RefSeq" id="WP_207675224.1">
    <property type="nucleotide sequence ID" value="NZ_JAFREM010000031.1"/>
</dbReference>
<protein>
    <submittedName>
        <fullName evidence="2">Glycosyltransferase family 2 protein</fullName>
    </submittedName>
</protein>
<dbReference type="InterPro" id="IPR001173">
    <property type="entry name" value="Glyco_trans_2-like"/>
</dbReference>